<evidence type="ECO:0000313" key="2">
    <source>
        <dbReference type="Proteomes" id="UP000010467"/>
    </source>
</evidence>
<keyword evidence="2" id="KW-1185">Reference proteome</keyword>
<dbReference type="RefSeq" id="WP_015234130.1">
    <property type="nucleotide sequence ID" value="NC_019793.1"/>
</dbReference>
<dbReference type="InterPro" id="IPR009097">
    <property type="entry name" value="Cyclic_Pdiesterase"/>
</dbReference>
<dbReference type="KEGG" id="dpd:Deipe_0216"/>
<evidence type="ECO:0008006" key="3">
    <source>
        <dbReference type="Google" id="ProtNLM"/>
    </source>
</evidence>
<dbReference type="STRING" id="937777.Deipe_0216"/>
<reference evidence="2" key="1">
    <citation type="submission" date="2012-03" db="EMBL/GenBank/DDBJ databases">
        <title>Complete sequence of chromosome of Deinococcus peraridilitoris DSM 19664.</title>
        <authorList>
            <person name="Lucas S."/>
            <person name="Copeland A."/>
            <person name="Lapidus A."/>
            <person name="Glavina del Rio T."/>
            <person name="Dalin E."/>
            <person name="Tice H."/>
            <person name="Bruce D."/>
            <person name="Goodwin L."/>
            <person name="Pitluck S."/>
            <person name="Peters L."/>
            <person name="Mikhailova N."/>
            <person name="Lu M."/>
            <person name="Kyrpides N."/>
            <person name="Mavromatis K."/>
            <person name="Ivanova N."/>
            <person name="Brettin T."/>
            <person name="Detter J.C."/>
            <person name="Han C."/>
            <person name="Larimer F."/>
            <person name="Land M."/>
            <person name="Hauser L."/>
            <person name="Markowitz V."/>
            <person name="Cheng J.-F."/>
            <person name="Hugenholtz P."/>
            <person name="Woyke T."/>
            <person name="Wu D."/>
            <person name="Pukall R."/>
            <person name="Steenblock K."/>
            <person name="Brambilla E."/>
            <person name="Klenk H.-P."/>
            <person name="Eisen J.A."/>
        </authorList>
    </citation>
    <scope>NUCLEOTIDE SEQUENCE [LARGE SCALE GENOMIC DNA]</scope>
    <source>
        <strain evidence="2">DSM 19664 / LMG 22246 / CIP 109416 / KR-200</strain>
    </source>
</reference>
<dbReference type="PANTHER" id="PTHR40037:SF1">
    <property type="entry name" value="PHOSPHOESTERASE SAOUHSC_00951-RELATED"/>
    <property type="match status" value="1"/>
</dbReference>
<dbReference type="SUPFAM" id="SSF55144">
    <property type="entry name" value="LigT-like"/>
    <property type="match status" value="1"/>
</dbReference>
<dbReference type="OrthoDB" id="63166at2"/>
<dbReference type="Pfam" id="PF13563">
    <property type="entry name" value="2_5_RNA_ligase2"/>
    <property type="match status" value="1"/>
</dbReference>
<dbReference type="AlphaFoldDB" id="K9ZX94"/>
<dbReference type="PANTHER" id="PTHR40037">
    <property type="entry name" value="PHOSPHOESTERASE YJCG-RELATED"/>
    <property type="match status" value="1"/>
</dbReference>
<gene>
    <name evidence="1" type="ordered locus">Deipe_0216</name>
</gene>
<dbReference type="Proteomes" id="UP000010467">
    <property type="component" value="Chromosome"/>
</dbReference>
<proteinExistence type="predicted"/>
<organism evidence="1 2">
    <name type="scientific">Deinococcus peraridilitoris (strain DSM 19664 / LMG 22246 / CIP 109416 / KR-200)</name>
    <dbReference type="NCBI Taxonomy" id="937777"/>
    <lineage>
        <taxon>Bacteria</taxon>
        <taxon>Thermotogati</taxon>
        <taxon>Deinococcota</taxon>
        <taxon>Deinococci</taxon>
        <taxon>Deinococcales</taxon>
        <taxon>Deinococcaceae</taxon>
        <taxon>Deinococcus</taxon>
    </lineage>
</organism>
<name>K9ZX94_DEIPD</name>
<accession>K9ZX94</accession>
<dbReference type="InterPro" id="IPR050580">
    <property type="entry name" value="2H_phosphoesterase_YjcG-like"/>
</dbReference>
<protein>
    <recommendedName>
        <fullName evidence="3">2'-5' RNA ligase</fullName>
    </recommendedName>
</protein>
<dbReference type="Gene3D" id="3.90.1140.10">
    <property type="entry name" value="Cyclic phosphodiesterase"/>
    <property type="match status" value="1"/>
</dbReference>
<sequence>MGLYSLVAWPPERLARWVTDVQREHAFASYGAPHLNLRTPFEYSGDEGLLIDAVALAVTGLTPFEVEFRAWRRFPHTIFLELNSTRLLMEAHARVLSELPVPGSERDASGYLPHLTLALGLCPWAEESAWEAIRSLVPPVLSWTVDAFALTLENRGEIVELARYPLNQRATPGTPELTHET</sequence>
<dbReference type="HOGENOM" id="CLU_1388265_0_0_0"/>
<dbReference type="PATRIC" id="fig|937777.3.peg.225"/>
<dbReference type="eggNOG" id="COG1514">
    <property type="taxonomic scope" value="Bacteria"/>
</dbReference>
<evidence type="ECO:0000313" key="1">
    <source>
        <dbReference type="EMBL" id="AFZ65819.1"/>
    </source>
</evidence>
<dbReference type="EMBL" id="CP003382">
    <property type="protein sequence ID" value="AFZ65819.1"/>
    <property type="molecule type" value="Genomic_DNA"/>
</dbReference>